<dbReference type="STRING" id="744872.Spica_1746"/>
<gene>
    <name evidence="2" type="ordered locus">Spica_1746</name>
    <name evidence="3" type="ordered locus">Spica_1755</name>
    <name evidence="4" type="ordered locus">Spica_1766</name>
    <name evidence="5" type="ordered locus">Spica_1788</name>
</gene>
<dbReference type="Pfam" id="PF05016">
    <property type="entry name" value="ParE_toxin"/>
    <property type="match status" value="1"/>
</dbReference>
<dbReference type="KEGG" id="scd:Spica_1766"/>
<protein>
    <submittedName>
        <fullName evidence="4">Plasmid stabilization system</fullName>
    </submittedName>
</protein>
<dbReference type="KEGG" id="scd:Spica_1755"/>
<keyword evidence="1" id="KW-1277">Toxin-antitoxin system</keyword>
<name>F8F300_GRAC1</name>
<dbReference type="InterPro" id="IPR035093">
    <property type="entry name" value="RelE/ParE_toxin_dom_sf"/>
</dbReference>
<sequence length="111" mass="13197">MNRDIVWSLDASDEFVEIILYITEHSGNNVARTIYEKIIKKIENLVDFPAIGRKVPELESVGNTEYYEIIESPWRIIYRYTENEVYIVSIIDGRRNIEEILYKKIIKGKIW</sequence>
<evidence type="ECO:0000313" key="3">
    <source>
        <dbReference type="EMBL" id="AEJ19897.1"/>
    </source>
</evidence>
<dbReference type="EMBL" id="CP002868">
    <property type="protein sequence ID" value="AEJ19908.1"/>
    <property type="molecule type" value="Genomic_DNA"/>
</dbReference>
<evidence type="ECO:0000313" key="6">
    <source>
        <dbReference type="Proteomes" id="UP000000503"/>
    </source>
</evidence>
<dbReference type="KEGG" id="scd:Spica_1746"/>
<dbReference type="Proteomes" id="UP000000503">
    <property type="component" value="Chromosome"/>
</dbReference>
<dbReference type="EMBL" id="CP002868">
    <property type="protein sequence ID" value="AEJ19888.1"/>
    <property type="molecule type" value="Genomic_DNA"/>
</dbReference>
<dbReference type="OrthoDB" id="5574284at2"/>
<dbReference type="eggNOG" id="COG3668">
    <property type="taxonomic scope" value="Bacteria"/>
</dbReference>
<proteinExistence type="predicted"/>
<reference evidence="4" key="1">
    <citation type="submission" date="2011-06" db="EMBL/GenBank/DDBJ databases">
        <title>The complete genome of Treponema caldarium DSM 7334.</title>
        <authorList>
            <consortium name="US DOE Joint Genome Institute (JGI-PGF)"/>
            <person name="Lucas S."/>
            <person name="Han J."/>
            <person name="Lapidus A."/>
            <person name="Bruce D."/>
            <person name="Goodwin L."/>
            <person name="Pitluck S."/>
            <person name="Peters L."/>
            <person name="Kyrpides N."/>
            <person name="Mavromatis K."/>
            <person name="Ivanova N."/>
            <person name="Ovchinnikova G."/>
            <person name="Lu M."/>
            <person name="Misra M."/>
            <person name="Detter J.C."/>
            <person name="Tapia R."/>
            <person name="Han C."/>
            <person name="Land M."/>
            <person name="Hauser L."/>
            <person name="Markowitz V."/>
            <person name="Cheng J.-F."/>
            <person name="Hugenholtz P."/>
            <person name="Woyke T."/>
            <person name="Wu D."/>
            <person name="Spring S."/>
            <person name="Schroeder M."/>
            <person name="Brambilla E."/>
            <person name="Klenk H.-P."/>
            <person name="Eisen J.A."/>
        </authorList>
    </citation>
    <scope>NUCLEOTIDE SEQUENCE</scope>
    <source>
        <strain evidence="4">DSM 7334</strain>
    </source>
</reference>
<dbReference type="EMBL" id="CP002868">
    <property type="protein sequence ID" value="AEJ19897.1"/>
    <property type="molecule type" value="Genomic_DNA"/>
</dbReference>
<dbReference type="HOGENOM" id="CLU_147162_4_0_12"/>
<dbReference type="RefSeq" id="WP_013969195.1">
    <property type="nucleotide sequence ID" value="NC_015732.1"/>
</dbReference>
<evidence type="ECO:0000313" key="5">
    <source>
        <dbReference type="EMBL" id="AEJ19930.1"/>
    </source>
</evidence>
<dbReference type="SUPFAM" id="SSF143011">
    <property type="entry name" value="RelE-like"/>
    <property type="match status" value="1"/>
</dbReference>
<reference evidence="6" key="2">
    <citation type="journal article" date="2013" name="Stand. Genomic Sci.">
        <title>Genome sequence of the thermophilic fresh-water bacterium Spirochaeta caldaria type strain (H1(T)), reclassification of Spirochaeta caldaria, Spirochaeta stenostrepta, and Spirochaeta zuelzerae in the genus Treponema as Treponema caldaria comb. nov., Treponema stenostrepta comb. nov., and Treponema zuelzerae comb. nov., and emendation of the genus Treponema.</title>
        <authorList>
            <person name="Abt B."/>
            <person name="Goker M."/>
            <person name="Scheuner C."/>
            <person name="Han C."/>
            <person name="Lu M."/>
            <person name="Misra M."/>
            <person name="Lapidus A."/>
            <person name="Nolan M."/>
            <person name="Lucas S."/>
            <person name="Hammon N."/>
            <person name="Deshpande S."/>
            <person name="Cheng J.F."/>
            <person name="Tapia R."/>
            <person name="Goodwin L.A."/>
            <person name="Pitluck S."/>
            <person name="Liolios K."/>
            <person name="Pagani I."/>
            <person name="Ivanova N."/>
            <person name="Mavromatis K."/>
            <person name="Mikhailova N."/>
            <person name="Huntemann M."/>
            <person name="Pati A."/>
            <person name="Chen A."/>
            <person name="Palaniappan K."/>
            <person name="Land M."/>
            <person name="Hauser L."/>
            <person name="Jeffries C.D."/>
            <person name="Rohde M."/>
            <person name="Spring S."/>
            <person name="Gronow S."/>
            <person name="Detter J.C."/>
            <person name="Bristow J."/>
            <person name="Eisen J.A."/>
            <person name="Markowitz V."/>
            <person name="Hugenholtz P."/>
            <person name="Kyrpides N.C."/>
            <person name="Woyke T."/>
            <person name="Klenk H.P."/>
        </authorList>
    </citation>
    <scope>NUCLEOTIDE SEQUENCE</scope>
    <source>
        <strain evidence="6">ATCC 51460 / DSM 7334 / H1</strain>
    </source>
</reference>
<dbReference type="InterPro" id="IPR007712">
    <property type="entry name" value="RelE/ParE_toxin"/>
</dbReference>
<dbReference type="KEGG" id="scd:Spica_1788"/>
<evidence type="ECO:0000313" key="4">
    <source>
        <dbReference type="EMBL" id="AEJ19908.1"/>
    </source>
</evidence>
<dbReference type="EMBL" id="CP002868">
    <property type="protein sequence ID" value="AEJ19930.1"/>
    <property type="molecule type" value="Genomic_DNA"/>
</dbReference>
<dbReference type="AlphaFoldDB" id="F8F300"/>
<organism evidence="4 6">
    <name type="scientific">Gracilinema caldarium (strain ATCC 51460 / DSM 7334 / H1)</name>
    <name type="common">Treponema caldarium</name>
    <dbReference type="NCBI Taxonomy" id="744872"/>
    <lineage>
        <taxon>Bacteria</taxon>
        <taxon>Pseudomonadati</taxon>
        <taxon>Spirochaetota</taxon>
        <taxon>Spirochaetia</taxon>
        <taxon>Spirochaetales</taxon>
        <taxon>Breznakiellaceae</taxon>
        <taxon>Gracilinema</taxon>
    </lineage>
</organism>
<dbReference type="Gene3D" id="3.30.2310.20">
    <property type="entry name" value="RelE-like"/>
    <property type="match status" value="1"/>
</dbReference>
<keyword evidence="6" id="KW-1185">Reference proteome</keyword>
<evidence type="ECO:0000256" key="1">
    <source>
        <dbReference type="ARBA" id="ARBA00022649"/>
    </source>
</evidence>
<accession>F8F300</accession>
<evidence type="ECO:0000313" key="2">
    <source>
        <dbReference type="EMBL" id="AEJ19888.1"/>
    </source>
</evidence>